<keyword evidence="5" id="KW-0862">Zinc</keyword>
<dbReference type="GO" id="GO:0005634">
    <property type="term" value="C:nucleus"/>
    <property type="evidence" value="ECO:0007669"/>
    <property type="project" value="TreeGrafter"/>
</dbReference>
<dbReference type="GO" id="GO:0051726">
    <property type="term" value="P:regulation of cell cycle"/>
    <property type="evidence" value="ECO:0007669"/>
    <property type="project" value="TreeGrafter"/>
</dbReference>
<sequence>MDIIPQSPYERLAPLRNDYNKRLRTFDHRWPQGVPVLPQDLAQDGFYYTGLEDKVQCTHCGGILSGWCEGDVVALEHRQHFPNCPWVRHGRQLQNGHVANAPPSNVGDLSGFSVGHTVPTGENFNFRYQQTLGPTDEPGVTRPKFHIYSLESARKASFKGWPTQITQRPEVLTKAGFFYLGEGDKCKCFYCGGILWDWEPGDDPWVEHAKWFPDCPWVKLAKGDQFVEDVQREMNRMQIDDEETSHGPIAQETSVKTVDDPSSSSSASSKPSDAGAGAAGTSQASIAAGASHTSTAEEGSDEGKRLQKIIEENRNLKEQKLCKICLDEDVGVLFEPCGHICCCASCAVSLQQCPICRQPISKSVKAYIS</sequence>
<dbReference type="Pfam" id="PF00653">
    <property type="entry name" value="BIR"/>
    <property type="match status" value="2"/>
</dbReference>
<dbReference type="InterPro" id="IPR001841">
    <property type="entry name" value="Znf_RING"/>
</dbReference>
<evidence type="ECO:0000259" key="8">
    <source>
        <dbReference type="PROSITE" id="PS50089"/>
    </source>
</evidence>
<evidence type="ECO:0000256" key="3">
    <source>
        <dbReference type="ARBA" id="ARBA00022723"/>
    </source>
</evidence>
<evidence type="ECO:0000313" key="10">
    <source>
        <dbReference type="Proteomes" id="UP000005408"/>
    </source>
</evidence>
<dbReference type="PROSITE" id="PS50143">
    <property type="entry name" value="BIR_REPEAT_2"/>
    <property type="match status" value="2"/>
</dbReference>
<keyword evidence="4 6" id="KW-0863">Zinc-finger</keyword>
<comment type="similarity">
    <text evidence="1">Belongs to the IAP family.</text>
</comment>
<keyword evidence="3" id="KW-0479">Metal-binding</keyword>
<evidence type="ECO:0000256" key="6">
    <source>
        <dbReference type="PROSITE-ProRule" id="PRU00175"/>
    </source>
</evidence>
<dbReference type="GO" id="GO:0006915">
    <property type="term" value="P:apoptotic process"/>
    <property type="evidence" value="ECO:0007669"/>
    <property type="project" value="UniProtKB-KW"/>
</dbReference>
<dbReference type="SMART" id="SM00238">
    <property type="entry name" value="BIR"/>
    <property type="match status" value="2"/>
</dbReference>
<evidence type="ECO:0000256" key="4">
    <source>
        <dbReference type="ARBA" id="ARBA00022771"/>
    </source>
</evidence>
<organism evidence="9 10">
    <name type="scientific">Magallana gigas</name>
    <name type="common">Pacific oyster</name>
    <name type="synonym">Crassostrea gigas</name>
    <dbReference type="NCBI Taxonomy" id="29159"/>
    <lineage>
        <taxon>Eukaryota</taxon>
        <taxon>Metazoa</taxon>
        <taxon>Spiralia</taxon>
        <taxon>Lophotrochozoa</taxon>
        <taxon>Mollusca</taxon>
        <taxon>Bivalvia</taxon>
        <taxon>Autobranchia</taxon>
        <taxon>Pteriomorphia</taxon>
        <taxon>Ostreida</taxon>
        <taxon>Ostreoidea</taxon>
        <taxon>Ostreidae</taxon>
        <taxon>Magallana</taxon>
    </lineage>
</organism>
<keyword evidence="2" id="KW-0053">Apoptosis</keyword>
<dbReference type="PANTHER" id="PTHR10044">
    <property type="entry name" value="INHIBITOR OF APOPTOSIS"/>
    <property type="match status" value="1"/>
</dbReference>
<dbReference type="FunFam" id="1.10.1170.10:FF:000002">
    <property type="entry name" value="Baculoviral IAP repeat containing 7"/>
    <property type="match status" value="1"/>
</dbReference>
<feature type="compositionally biased region" description="Low complexity" evidence="7">
    <location>
        <begin position="253"/>
        <end position="291"/>
    </location>
</feature>
<dbReference type="EnsemblMetazoa" id="G15123.1">
    <property type="protein sequence ID" value="G15123.1:cds"/>
    <property type="gene ID" value="G15123"/>
</dbReference>
<dbReference type="InterPro" id="IPR001370">
    <property type="entry name" value="BIR_rpt"/>
</dbReference>
<reference evidence="9" key="1">
    <citation type="submission" date="2022-08" db="UniProtKB">
        <authorList>
            <consortium name="EnsemblMetazoa"/>
        </authorList>
    </citation>
    <scope>IDENTIFICATION</scope>
    <source>
        <strain evidence="9">05x7-T-G4-1.051#20</strain>
    </source>
</reference>
<evidence type="ECO:0000256" key="2">
    <source>
        <dbReference type="ARBA" id="ARBA00022703"/>
    </source>
</evidence>
<dbReference type="PROSITE" id="PS50089">
    <property type="entry name" value="ZF_RING_2"/>
    <property type="match status" value="1"/>
</dbReference>
<evidence type="ECO:0000313" key="9">
    <source>
        <dbReference type="EnsemblMetazoa" id="G15123.1:cds"/>
    </source>
</evidence>
<dbReference type="CDD" id="cd00022">
    <property type="entry name" value="BIR"/>
    <property type="match status" value="2"/>
</dbReference>
<dbReference type="KEGG" id="crg:105328992"/>
<accession>A0A8W8INF1</accession>
<feature type="domain" description="RING-type" evidence="8">
    <location>
        <begin position="322"/>
        <end position="357"/>
    </location>
</feature>
<evidence type="ECO:0000256" key="1">
    <source>
        <dbReference type="ARBA" id="ARBA00006672"/>
    </source>
</evidence>
<dbReference type="AlphaFoldDB" id="A0A8W8INF1"/>
<dbReference type="FunFam" id="1.10.1170.10:FF:000003">
    <property type="entry name" value="E3 ubiquitin-protein ligase XIAP"/>
    <property type="match status" value="1"/>
</dbReference>
<dbReference type="GO" id="GO:0005737">
    <property type="term" value="C:cytoplasm"/>
    <property type="evidence" value="ECO:0007669"/>
    <property type="project" value="TreeGrafter"/>
</dbReference>
<dbReference type="Gene3D" id="3.30.40.10">
    <property type="entry name" value="Zinc/RING finger domain, C3HC4 (zinc finger)"/>
    <property type="match status" value="1"/>
</dbReference>
<dbReference type="PANTHER" id="PTHR10044:SF139">
    <property type="entry name" value="DEATH-ASSOCIATED INHIBITOR OF APOPTOSIS 2"/>
    <property type="match status" value="1"/>
</dbReference>
<protein>
    <recommendedName>
        <fullName evidence="8">RING-type domain-containing protein</fullName>
    </recommendedName>
</protein>
<dbReference type="GeneID" id="105328992"/>
<dbReference type="InterPro" id="IPR013083">
    <property type="entry name" value="Znf_RING/FYVE/PHD"/>
</dbReference>
<dbReference type="InterPro" id="IPR050784">
    <property type="entry name" value="IAP"/>
</dbReference>
<feature type="region of interest" description="Disordered" evidence="7">
    <location>
        <begin position="238"/>
        <end position="303"/>
    </location>
</feature>
<dbReference type="PROSITE" id="PS01282">
    <property type="entry name" value="BIR_REPEAT_1"/>
    <property type="match status" value="1"/>
</dbReference>
<dbReference type="Pfam" id="PF13920">
    <property type="entry name" value="zf-C3HC4_3"/>
    <property type="match status" value="1"/>
</dbReference>
<dbReference type="OrthoDB" id="774873at2759"/>
<dbReference type="OMA" id="KHFPNCV"/>
<dbReference type="GO" id="GO:0008270">
    <property type="term" value="F:zinc ion binding"/>
    <property type="evidence" value="ECO:0007669"/>
    <property type="project" value="UniProtKB-KW"/>
</dbReference>
<dbReference type="Gene3D" id="1.10.1170.10">
    <property type="entry name" value="Inhibitor Of Apoptosis Protein (2mihbC-IAP-1), Chain A"/>
    <property type="match status" value="2"/>
</dbReference>
<evidence type="ECO:0000256" key="5">
    <source>
        <dbReference type="ARBA" id="ARBA00022833"/>
    </source>
</evidence>
<dbReference type="SUPFAM" id="SSF57924">
    <property type="entry name" value="Inhibitor of apoptosis (IAP) repeat"/>
    <property type="match status" value="2"/>
</dbReference>
<name>A0A8W8INF1_MAGGI</name>
<keyword evidence="10" id="KW-1185">Reference proteome</keyword>
<dbReference type="Proteomes" id="UP000005408">
    <property type="component" value="Unassembled WGS sequence"/>
</dbReference>
<evidence type="ECO:0000256" key="7">
    <source>
        <dbReference type="SAM" id="MobiDB-lite"/>
    </source>
</evidence>
<proteinExistence type="inferred from homology"/>